<dbReference type="Pfam" id="PF22936">
    <property type="entry name" value="Pol_BBD"/>
    <property type="match status" value="1"/>
</dbReference>
<dbReference type="InterPro" id="IPR025724">
    <property type="entry name" value="GAG-pre-integrase_dom"/>
</dbReference>
<reference evidence="3" key="2">
    <citation type="submission" date="2022-01" db="EMBL/GenBank/DDBJ databases">
        <authorList>
            <person name="Yamashiro T."/>
            <person name="Shiraishi A."/>
            <person name="Satake H."/>
            <person name="Nakayama K."/>
        </authorList>
    </citation>
    <scope>NUCLEOTIDE SEQUENCE</scope>
</reference>
<reference evidence="3" key="1">
    <citation type="journal article" date="2022" name="Int. J. Mol. Sci.">
        <title>Draft Genome of Tanacetum Coccineum: Genomic Comparison of Closely Related Tanacetum-Family Plants.</title>
        <authorList>
            <person name="Yamashiro T."/>
            <person name="Shiraishi A."/>
            <person name="Nakayama K."/>
            <person name="Satake H."/>
        </authorList>
    </citation>
    <scope>NUCLEOTIDE SEQUENCE</scope>
</reference>
<keyword evidence="4" id="KW-1185">Reference proteome</keyword>
<comment type="caution">
    <text evidence="3">The sequence shown here is derived from an EMBL/GenBank/DDBJ whole genome shotgun (WGS) entry which is preliminary data.</text>
</comment>
<accession>A0ABQ5EHL1</accession>
<protein>
    <submittedName>
        <fullName evidence="3">Ribonuclease H-like domain-containing protein</fullName>
    </submittedName>
</protein>
<dbReference type="EMBL" id="BQNB010016319">
    <property type="protein sequence ID" value="GJT50419.1"/>
    <property type="molecule type" value="Genomic_DNA"/>
</dbReference>
<sequence>MSQRLGSDFKMTNKAWYVCGSFEHLHYVCDKKIERPVWNNSRRVNHKNFTNKMTHPYPKRSFVPQAILTRSGKLSTAGAAVNTVKPVNTANTKVVNTVRPVNTANTKAVNTVKPVNTANTKVVNTVRPINTANTKAVNTVRSVNTAASKPIVNHPRTKTNAFQRGYSQSSRPFNRHFANKNSIINTNVNTARVKHTTARDRAIGNPQQKEYKEKSVINSGCSRHMTGNKCYLNEYEDYDGGFVSFGDGKGRISRKGKIKIGTLDFNDVYFCKELKYNLFSVSQICDKKNIVLFTDTECLVLSSNFKLLDESQVLLRVPRQDNIYSVDLESVVPTGGLTCLIAKATIDESITWNRRLGHINFKTINKLVKRNLVKGLPSKIFENDHSCVAC</sequence>
<gene>
    <name evidence="3" type="ORF">Tco_0976576</name>
</gene>
<evidence type="ECO:0000259" key="2">
    <source>
        <dbReference type="Pfam" id="PF22936"/>
    </source>
</evidence>
<evidence type="ECO:0000313" key="3">
    <source>
        <dbReference type="EMBL" id="GJT50419.1"/>
    </source>
</evidence>
<dbReference type="Pfam" id="PF13976">
    <property type="entry name" value="gag_pre-integrs"/>
    <property type="match status" value="1"/>
</dbReference>
<organism evidence="3 4">
    <name type="scientific">Tanacetum coccineum</name>
    <dbReference type="NCBI Taxonomy" id="301880"/>
    <lineage>
        <taxon>Eukaryota</taxon>
        <taxon>Viridiplantae</taxon>
        <taxon>Streptophyta</taxon>
        <taxon>Embryophyta</taxon>
        <taxon>Tracheophyta</taxon>
        <taxon>Spermatophyta</taxon>
        <taxon>Magnoliopsida</taxon>
        <taxon>eudicotyledons</taxon>
        <taxon>Gunneridae</taxon>
        <taxon>Pentapetalae</taxon>
        <taxon>asterids</taxon>
        <taxon>campanulids</taxon>
        <taxon>Asterales</taxon>
        <taxon>Asteraceae</taxon>
        <taxon>Asteroideae</taxon>
        <taxon>Anthemideae</taxon>
        <taxon>Anthemidinae</taxon>
        <taxon>Tanacetum</taxon>
    </lineage>
</organism>
<name>A0ABQ5EHL1_9ASTR</name>
<feature type="domain" description="Retrovirus-related Pol polyprotein from transposon TNT 1-94-like beta-barrel" evidence="2">
    <location>
        <begin position="217"/>
        <end position="287"/>
    </location>
</feature>
<evidence type="ECO:0000259" key="1">
    <source>
        <dbReference type="Pfam" id="PF13976"/>
    </source>
</evidence>
<evidence type="ECO:0000313" key="4">
    <source>
        <dbReference type="Proteomes" id="UP001151760"/>
    </source>
</evidence>
<dbReference type="Proteomes" id="UP001151760">
    <property type="component" value="Unassembled WGS sequence"/>
</dbReference>
<feature type="domain" description="GAG-pre-integrase" evidence="1">
    <location>
        <begin position="323"/>
        <end position="390"/>
    </location>
</feature>
<proteinExistence type="predicted"/>
<dbReference type="InterPro" id="IPR054722">
    <property type="entry name" value="PolX-like_BBD"/>
</dbReference>